<feature type="domain" description="DUF7878" evidence="1">
    <location>
        <begin position="29"/>
        <end position="129"/>
    </location>
</feature>
<dbReference type="RefSeq" id="WP_187756417.1">
    <property type="nucleotide sequence ID" value="NZ_JABURY010000021.1"/>
</dbReference>
<dbReference type="Pfam" id="PF25297">
    <property type="entry name" value="DUF7878"/>
    <property type="match status" value="1"/>
</dbReference>
<evidence type="ECO:0000313" key="2">
    <source>
        <dbReference type="EMBL" id="MBC9131991.1"/>
    </source>
</evidence>
<keyword evidence="3" id="KW-1185">Reference proteome</keyword>
<name>A0ABR7R0J7_9GAMM</name>
<accession>A0ABR7R0J7</accession>
<evidence type="ECO:0000313" key="3">
    <source>
        <dbReference type="Proteomes" id="UP000651208"/>
    </source>
</evidence>
<dbReference type="EMBL" id="JABURY010000021">
    <property type="protein sequence ID" value="MBC9131991.1"/>
    <property type="molecule type" value="Genomic_DNA"/>
</dbReference>
<sequence length="139" mass="16427">MERIPSKFSIDIDYTDLFIGEVSSNPQLFSEVEGNLFILIDNIPVFAENGILLLELAKKLNDWIYEKQGDFEYYSMDYEEGPILFFKKEITGYWQFGSIWMEKVYSDIELSKIVVASKEFIDKLRYELQLKKVDFSNLF</sequence>
<evidence type="ECO:0000259" key="1">
    <source>
        <dbReference type="Pfam" id="PF25297"/>
    </source>
</evidence>
<dbReference type="Proteomes" id="UP000651208">
    <property type="component" value="Unassembled WGS sequence"/>
</dbReference>
<comment type="caution">
    <text evidence="2">The sequence shown here is derived from an EMBL/GenBank/DDBJ whole genome shotgun (WGS) entry which is preliminary data.</text>
</comment>
<protein>
    <recommendedName>
        <fullName evidence="1">DUF7878 domain-containing protein</fullName>
    </recommendedName>
</protein>
<reference evidence="2 3" key="1">
    <citation type="submission" date="2020-06" db="EMBL/GenBank/DDBJ databases">
        <title>Frischella cerana isolated from Apis cerana gut homogenate.</title>
        <authorList>
            <person name="Wolter L.A."/>
            <person name="Suenami S."/>
            <person name="Miyazaki R."/>
        </authorList>
    </citation>
    <scope>NUCLEOTIDE SEQUENCE [LARGE SCALE GENOMIC DNA]</scope>
    <source>
        <strain evidence="2 3">Ac13</strain>
    </source>
</reference>
<dbReference type="InterPro" id="IPR057200">
    <property type="entry name" value="DUF7878"/>
</dbReference>
<proteinExistence type="predicted"/>
<gene>
    <name evidence="2" type="ORF">FcAc13_11840</name>
</gene>
<organism evidence="2 3">
    <name type="scientific">Frischella japonica</name>
    <dbReference type="NCBI Taxonomy" id="2741544"/>
    <lineage>
        <taxon>Bacteria</taxon>
        <taxon>Pseudomonadati</taxon>
        <taxon>Pseudomonadota</taxon>
        <taxon>Gammaproteobacteria</taxon>
        <taxon>Orbales</taxon>
        <taxon>Orbaceae</taxon>
        <taxon>Frischella</taxon>
    </lineage>
</organism>